<sequence>ELIKWGNIITDDELDIRFSRFGEWLTEKESVEIKEKGYDTMRKFKTILHLEEKGDIIKEENRGIVKKFQKSITYQWWDGNKYPKPWINDDLTDEIIKKIAETRGFTEEDSDVGELENSDDTEELSSNEGDEHIERILRNYWLENNYEIDITEIKRILDFRVEYEIMKTKDFMEKYMTIKELDDEKVKEEIKRWYDIYVIECPLCNKMLLIREAIEYNEYFTGRICETCFEKEKNVNNGTEIEKRLKQLKKLMETSEVNITDEELLRLIDLEYKDIDILDEEFI</sequence>
<dbReference type="EMBL" id="LLXJ01009397">
    <property type="protein sequence ID" value="PKB92953.1"/>
    <property type="molecule type" value="Genomic_DNA"/>
</dbReference>
<proteinExistence type="predicted"/>
<feature type="non-terminal residue" evidence="2">
    <location>
        <position position="1"/>
    </location>
</feature>
<reference evidence="2 3" key="2">
    <citation type="submission" date="2017-09" db="EMBL/GenBank/DDBJ databases">
        <title>Extensive intraspecific genome diversity in a model arbuscular mycorrhizal fungus.</title>
        <authorList>
            <person name="Chen E.C."/>
            <person name="Morin E."/>
            <person name="Beaudet D."/>
            <person name="Noel J."/>
            <person name="Ndikumana S."/>
            <person name="Charron P."/>
            <person name="St-Onge C."/>
            <person name="Giorgi J."/>
            <person name="Grigoriev I.V."/>
            <person name="Roux C."/>
            <person name="Martin F.M."/>
            <person name="Corradi N."/>
        </authorList>
    </citation>
    <scope>NUCLEOTIDE SEQUENCE [LARGE SCALE GENOMIC DNA]</scope>
    <source>
        <strain evidence="2 3">A5</strain>
    </source>
</reference>
<dbReference type="VEuPathDB" id="FungiDB:RhiirA1_479997"/>
<dbReference type="VEuPathDB" id="FungiDB:FUN_017510"/>
<dbReference type="VEuPathDB" id="FungiDB:RhiirFUN_022423"/>
<organism evidence="2 3">
    <name type="scientific">Rhizophagus irregularis</name>
    <dbReference type="NCBI Taxonomy" id="588596"/>
    <lineage>
        <taxon>Eukaryota</taxon>
        <taxon>Fungi</taxon>
        <taxon>Fungi incertae sedis</taxon>
        <taxon>Mucoromycota</taxon>
        <taxon>Glomeromycotina</taxon>
        <taxon>Glomeromycetes</taxon>
        <taxon>Glomerales</taxon>
        <taxon>Glomeraceae</taxon>
        <taxon>Rhizophagus</taxon>
    </lineage>
</organism>
<gene>
    <name evidence="2" type="ORF">RhiirA5_442833</name>
</gene>
<dbReference type="AlphaFoldDB" id="A0A2N0NEE7"/>
<evidence type="ECO:0000313" key="2">
    <source>
        <dbReference type="EMBL" id="PKB92953.1"/>
    </source>
</evidence>
<evidence type="ECO:0000256" key="1">
    <source>
        <dbReference type="SAM" id="MobiDB-lite"/>
    </source>
</evidence>
<dbReference type="Proteomes" id="UP000232722">
    <property type="component" value="Unassembled WGS sequence"/>
</dbReference>
<comment type="caution">
    <text evidence="2">The sequence shown here is derived from an EMBL/GenBank/DDBJ whole genome shotgun (WGS) entry which is preliminary data.</text>
</comment>
<feature type="compositionally biased region" description="Acidic residues" evidence="1">
    <location>
        <begin position="107"/>
        <end position="125"/>
    </location>
</feature>
<name>A0A2N0NEE7_9GLOM</name>
<accession>A0A2N0NEE7</accession>
<feature type="non-terminal residue" evidence="2">
    <location>
        <position position="283"/>
    </location>
</feature>
<protein>
    <submittedName>
        <fullName evidence="2">Uncharacterized protein</fullName>
    </submittedName>
</protein>
<reference evidence="2 3" key="1">
    <citation type="submission" date="2016-04" db="EMBL/GenBank/DDBJ databases">
        <title>Genome analyses suggest a sexual origin of heterokaryosis in a supposedly ancient asexual fungus.</title>
        <authorList>
            <person name="Ropars J."/>
            <person name="Sedzielewska K."/>
            <person name="Noel J."/>
            <person name="Charron P."/>
            <person name="Farinelli L."/>
            <person name="Marton T."/>
            <person name="Kruger M."/>
            <person name="Pelin A."/>
            <person name="Brachmann A."/>
            <person name="Corradi N."/>
        </authorList>
    </citation>
    <scope>NUCLEOTIDE SEQUENCE [LARGE SCALE GENOMIC DNA]</scope>
    <source>
        <strain evidence="2 3">A5</strain>
    </source>
</reference>
<evidence type="ECO:0000313" key="3">
    <source>
        <dbReference type="Proteomes" id="UP000232722"/>
    </source>
</evidence>
<feature type="region of interest" description="Disordered" evidence="1">
    <location>
        <begin position="107"/>
        <end position="128"/>
    </location>
</feature>